<dbReference type="SUPFAM" id="SSF53098">
    <property type="entry name" value="Ribonuclease H-like"/>
    <property type="match status" value="1"/>
</dbReference>
<comment type="caution">
    <text evidence="2">The sequence shown here is derived from an EMBL/GenBank/DDBJ whole genome shotgun (WGS) entry which is preliminary data.</text>
</comment>
<evidence type="ECO:0000313" key="3">
    <source>
        <dbReference type="Proteomes" id="UP001151287"/>
    </source>
</evidence>
<feature type="domain" description="HAT C-terminal dimerisation" evidence="1">
    <location>
        <begin position="42"/>
        <end position="125"/>
    </location>
</feature>
<gene>
    <name evidence="2" type="ORF">LUZ63_007799</name>
</gene>
<dbReference type="PANTHER" id="PTHR23272">
    <property type="entry name" value="BED FINGER-RELATED"/>
    <property type="match status" value="1"/>
</dbReference>
<dbReference type="InterPro" id="IPR008906">
    <property type="entry name" value="HATC_C_dom"/>
</dbReference>
<proteinExistence type="predicted"/>
<accession>A0A9Q0CSD0</accession>
<reference evidence="2" key="1">
    <citation type="journal article" date="2022" name="Cell">
        <title>Repeat-based holocentromeres influence genome architecture and karyotype evolution.</title>
        <authorList>
            <person name="Hofstatter P.G."/>
            <person name="Thangavel G."/>
            <person name="Lux T."/>
            <person name="Neumann P."/>
            <person name="Vondrak T."/>
            <person name="Novak P."/>
            <person name="Zhang M."/>
            <person name="Costa L."/>
            <person name="Castellani M."/>
            <person name="Scott A."/>
            <person name="Toegelov H."/>
            <person name="Fuchs J."/>
            <person name="Mata-Sucre Y."/>
            <person name="Dias Y."/>
            <person name="Vanzela A.L.L."/>
            <person name="Huettel B."/>
            <person name="Almeida C.C.S."/>
            <person name="Simkova H."/>
            <person name="Souza G."/>
            <person name="Pedrosa-Harand A."/>
            <person name="Macas J."/>
            <person name="Mayer K.F.X."/>
            <person name="Houben A."/>
            <person name="Marques A."/>
        </authorList>
    </citation>
    <scope>NUCLEOTIDE SEQUENCE</scope>
    <source>
        <strain evidence="2">RhyBre1mFocal</strain>
    </source>
</reference>
<dbReference type="PANTHER" id="PTHR23272:SF181">
    <property type="entry name" value="OS01G0802400 PROTEIN"/>
    <property type="match status" value="1"/>
</dbReference>
<sequence length="146" mass="16730">MDQDSSVGSSQGEKQVFRKRKLDEEFAQFKSENLDLHSTMSELEKYMQEKSIDTDEENFDILQFWKQNSGLYPTLAKMARDFLSVQASSVASKSAFSAAGRLTDHLRTSINSETIECLVCPKDWFGPKEEAFDLNKYLPLIRKSDQ</sequence>
<dbReference type="GO" id="GO:0046983">
    <property type="term" value="F:protein dimerization activity"/>
    <property type="evidence" value="ECO:0007669"/>
    <property type="project" value="InterPro"/>
</dbReference>
<organism evidence="2 3">
    <name type="scientific">Rhynchospora breviuscula</name>
    <dbReference type="NCBI Taxonomy" id="2022672"/>
    <lineage>
        <taxon>Eukaryota</taxon>
        <taxon>Viridiplantae</taxon>
        <taxon>Streptophyta</taxon>
        <taxon>Embryophyta</taxon>
        <taxon>Tracheophyta</taxon>
        <taxon>Spermatophyta</taxon>
        <taxon>Magnoliopsida</taxon>
        <taxon>Liliopsida</taxon>
        <taxon>Poales</taxon>
        <taxon>Cyperaceae</taxon>
        <taxon>Cyperoideae</taxon>
        <taxon>Rhynchosporeae</taxon>
        <taxon>Rhynchospora</taxon>
    </lineage>
</organism>
<dbReference type="EMBL" id="JAMQYH010000002">
    <property type="protein sequence ID" value="KAJ1699287.1"/>
    <property type="molecule type" value="Genomic_DNA"/>
</dbReference>
<dbReference type="OrthoDB" id="696023at2759"/>
<protein>
    <recommendedName>
        <fullName evidence="1">HAT C-terminal dimerisation domain-containing protein</fullName>
    </recommendedName>
</protein>
<evidence type="ECO:0000313" key="2">
    <source>
        <dbReference type="EMBL" id="KAJ1699287.1"/>
    </source>
</evidence>
<dbReference type="Proteomes" id="UP001151287">
    <property type="component" value="Unassembled WGS sequence"/>
</dbReference>
<dbReference type="Pfam" id="PF05699">
    <property type="entry name" value="Dimer_Tnp_hAT"/>
    <property type="match status" value="1"/>
</dbReference>
<dbReference type="InterPro" id="IPR012337">
    <property type="entry name" value="RNaseH-like_sf"/>
</dbReference>
<keyword evidence="3" id="KW-1185">Reference proteome</keyword>
<name>A0A9Q0CSD0_9POAL</name>
<dbReference type="AlphaFoldDB" id="A0A9Q0CSD0"/>
<evidence type="ECO:0000259" key="1">
    <source>
        <dbReference type="Pfam" id="PF05699"/>
    </source>
</evidence>